<evidence type="ECO:0000256" key="3">
    <source>
        <dbReference type="ARBA" id="ARBA00022605"/>
    </source>
</evidence>
<dbReference type="OrthoDB" id="9776868at2"/>
<dbReference type="Pfam" id="PF01488">
    <property type="entry name" value="Shikimate_DH"/>
    <property type="match status" value="1"/>
</dbReference>
<feature type="binding site" evidence="8">
    <location>
        <position position="105"/>
    </location>
    <ligand>
        <name>shikimate</name>
        <dbReference type="ChEBI" id="CHEBI:36208"/>
    </ligand>
</feature>
<keyword evidence="3 8" id="KW-0028">Amino-acid biosynthesis</keyword>
<evidence type="ECO:0000313" key="13">
    <source>
        <dbReference type="Proteomes" id="UP000297475"/>
    </source>
</evidence>
<dbReference type="InterPro" id="IPR036291">
    <property type="entry name" value="NAD(P)-bd_dom_sf"/>
</dbReference>
<dbReference type="InterPro" id="IPR022893">
    <property type="entry name" value="Shikimate_DH_fam"/>
</dbReference>
<dbReference type="NCBIfam" id="NF001310">
    <property type="entry name" value="PRK00258.1-2"/>
    <property type="match status" value="1"/>
</dbReference>
<evidence type="ECO:0000256" key="1">
    <source>
        <dbReference type="ARBA" id="ARBA00004871"/>
    </source>
</evidence>
<feature type="binding site" evidence="8">
    <location>
        <begin position="130"/>
        <end position="134"/>
    </location>
    <ligand>
        <name>NADP(+)</name>
        <dbReference type="ChEBI" id="CHEBI:58349"/>
    </ligand>
</feature>
<dbReference type="GO" id="GO:0008652">
    <property type="term" value="P:amino acid biosynthetic process"/>
    <property type="evidence" value="ECO:0007669"/>
    <property type="project" value="UniProtKB-KW"/>
</dbReference>
<evidence type="ECO:0000256" key="6">
    <source>
        <dbReference type="ARBA" id="ARBA00023141"/>
    </source>
</evidence>
<dbReference type="Gene3D" id="3.40.50.10860">
    <property type="entry name" value="Leucine Dehydrogenase, chain A, domain 1"/>
    <property type="match status" value="1"/>
</dbReference>
<evidence type="ECO:0000259" key="10">
    <source>
        <dbReference type="Pfam" id="PF08501"/>
    </source>
</evidence>
<evidence type="ECO:0000256" key="7">
    <source>
        <dbReference type="ARBA" id="ARBA00049442"/>
    </source>
</evidence>
<dbReference type="InterPro" id="IPR046346">
    <property type="entry name" value="Aminoacid_DH-like_N_sf"/>
</dbReference>
<feature type="binding site" evidence="8">
    <location>
        <position position="224"/>
    </location>
    <ligand>
        <name>shikimate</name>
        <dbReference type="ChEBI" id="CHEBI:36208"/>
    </ligand>
</feature>
<dbReference type="PANTHER" id="PTHR21089:SF1">
    <property type="entry name" value="BIFUNCTIONAL 3-DEHYDROQUINATE DEHYDRATASE_SHIKIMATE DEHYDROGENASE, CHLOROPLASTIC"/>
    <property type="match status" value="1"/>
</dbReference>
<dbReference type="Gene3D" id="3.40.50.720">
    <property type="entry name" value="NAD(P)-binding Rossmann-like Domain"/>
    <property type="match status" value="1"/>
</dbReference>
<feature type="binding site" evidence="8">
    <location>
        <position position="246"/>
    </location>
    <ligand>
        <name>NADP(+)</name>
        <dbReference type="ChEBI" id="CHEBI:58349"/>
    </ligand>
</feature>
<feature type="domain" description="Quinate/shikimate 5-dehydrogenase/glutamyl-tRNA reductase" evidence="9">
    <location>
        <begin position="122"/>
        <end position="170"/>
    </location>
</feature>
<dbReference type="GO" id="GO:0004764">
    <property type="term" value="F:shikimate 3-dehydrogenase (NADP+) activity"/>
    <property type="evidence" value="ECO:0007669"/>
    <property type="project" value="UniProtKB-UniRule"/>
</dbReference>
<feature type="binding site" evidence="8">
    <location>
        <position position="222"/>
    </location>
    <ligand>
        <name>NADP(+)</name>
        <dbReference type="ChEBI" id="CHEBI:58349"/>
    </ligand>
</feature>
<keyword evidence="6 8" id="KW-0057">Aromatic amino acid biosynthesis</keyword>
<dbReference type="Pfam" id="PF08501">
    <property type="entry name" value="Shikimate_dh_N"/>
    <property type="match status" value="1"/>
</dbReference>
<dbReference type="GO" id="GO:0005829">
    <property type="term" value="C:cytosol"/>
    <property type="evidence" value="ECO:0007669"/>
    <property type="project" value="TreeGrafter"/>
</dbReference>
<evidence type="ECO:0000259" key="9">
    <source>
        <dbReference type="Pfam" id="PF01488"/>
    </source>
</evidence>
<dbReference type="PANTHER" id="PTHR21089">
    <property type="entry name" value="SHIKIMATE DEHYDROGENASE"/>
    <property type="match status" value="1"/>
</dbReference>
<dbReference type="InterPro" id="IPR013708">
    <property type="entry name" value="Shikimate_DH-bd_N"/>
</dbReference>
<protein>
    <recommendedName>
        <fullName evidence="2 8">Shikimate dehydrogenase (NADP(+))</fullName>
        <shortName evidence="8">SDH</shortName>
        <ecNumber evidence="2 8">1.1.1.25</ecNumber>
    </recommendedName>
</protein>
<feature type="domain" description="SDH C-terminal" evidence="11">
    <location>
        <begin position="246"/>
        <end position="276"/>
    </location>
</feature>
<dbReference type="Proteomes" id="UP000297475">
    <property type="component" value="Unassembled WGS sequence"/>
</dbReference>
<dbReference type="AlphaFoldDB" id="A0A4Z0W3A1"/>
<dbReference type="Pfam" id="PF18317">
    <property type="entry name" value="SDH_C"/>
    <property type="match status" value="1"/>
</dbReference>
<comment type="function">
    <text evidence="8">Involved in the biosynthesis of the chorismate, which leads to the biosynthesis of aromatic amino acids. Catalyzes the reversible NADPH linked reduction of 3-dehydroshikimate (DHSA) to yield shikimate (SA).</text>
</comment>
<comment type="caution">
    <text evidence="8">Lacks conserved residue(s) required for the propagation of feature annotation.</text>
</comment>
<dbReference type="SUPFAM" id="SSF53223">
    <property type="entry name" value="Aminoacid dehydrogenase-like, N-terminal domain"/>
    <property type="match status" value="1"/>
</dbReference>
<feature type="binding site" evidence="8">
    <location>
        <begin position="15"/>
        <end position="17"/>
    </location>
    <ligand>
        <name>shikimate</name>
        <dbReference type="ChEBI" id="CHEBI:36208"/>
    </ligand>
</feature>
<proteinExistence type="inferred from homology"/>
<feature type="binding site" evidence="8">
    <location>
        <begin position="154"/>
        <end position="159"/>
    </location>
    <ligand>
        <name>NADP(+)</name>
        <dbReference type="ChEBI" id="CHEBI:58349"/>
    </ligand>
</feature>
<feature type="domain" description="Shikimate dehydrogenase substrate binding N-terminal" evidence="10">
    <location>
        <begin position="7"/>
        <end position="89"/>
    </location>
</feature>
<comment type="catalytic activity">
    <reaction evidence="7 8">
        <text>shikimate + NADP(+) = 3-dehydroshikimate + NADPH + H(+)</text>
        <dbReference type="Rhea" id="RHEA:17737"/>
        <dbReference type="ChEBI" id="CHEBI:15378"/>
        <dbReference type="ChEBI" id="CHEBI:16630"/>
        <dbReference type="ChEBI" id="CHEBI:36208"/>
        <dbReference type="ChEBI" id="CHEBI:57783"/>
        <dbReference type="ChEBI" id="CHEBI:58349"/>
        <dbReference type="EC" id="1.1.1.25"/>
    </reaction>
</comment>
<name>A0A4Z0W3A1_9GAMM</name>
<comment type="similarity">
    <text evidence="8">Belongs to the shikimate dehydrogenase family.</text>
</comment>
<sequence>MTVRLALLGHPVSHSRSPFIHQAFGQALGLPVQYDTLDLVPETVDARVRALLKDDFAGFNVTVPYKETACGWAHQLTARAERAGAVNTLIPLPGQPGQWLGDTTDGAGLVRDLVSVQGLQPAAQRILLLGAGGAVRGVLEPLLATRPACLHIANRTRARAEALVDRFQSMAAAQGVTLTASGFDDLEPGWDWVINGTAASLGGEVPPLPAGTLGNTRVSYDMMYAPAATPFNQWAAAQGVPRCMDGLGMLVGQAAESFQQWTGRAPAVEPVLKALRAELDRD</sequence>
<dbReference type="GO" id="GO:0009073">
    <property type="term" value="P:aromatic amino acid family biosynthetic process"/>
    <property type="evidence" value="ECO:0007669"/>
    <property type="project" value="UniProtKB-KW"/>
</dbReference>
<evidence type="ECO:0000259" key="11">
    <source>
        <dbReference type="Pfam" id="PF18317"/>
    </source>
</evidence>
<gene>
    <name evidence="8 12" type="primary">aroE</name>
    <name evidence="12" type="ORF">E4656_15785</name>
</gene>
<keyword evidence="13" id="KW-1185">Reference proteome</keyword>
<feature type="binding site" evidence="8">
    <location>
        <position position="62"/>
    </location>
    <ligand>
        <name>shikimate</name>
        <dbReference type="ChEBI" id="CHEBI:36208"/>
    </ligand>
</feature>
<dbReference type="GO" id="GO:0009423">
    <property type="term" value="P:chorismate biosynthetic process"/>
    <property type="evidence" value="ECO:0007669"/>
    <property type="project" value="UniProtKB-UniRule"/>
</dbReference>
<evidence type="ECO:0000313" key="12">
    <source>
        <dbReference type="EMBL" id="TGG91489.1"/>
    </source>
</evidence>
<dbReference type="UniPathway" id="UPA00053">
    <property type="reaction ID" value="UER00087"/>
</dbReference>
<dbReference type="InterPro" id="IPR006151">
    <property type="entry name" value="Shikm_DH/Glu-tRNA_Rdtase"/>
</dbReference>
<feature type="binding site" evidence="8">
    <location>
        <position position="87"/>
    </location>
    <ligand>
        <name>shikimate</name>
        <dbReference type="ChEBI" id="CHEBI:36208"/>
    </ligand>
</feature>
<reference evidence="12 13" key="1">
    <citation type="submission" date="2019-04" db="EMBL/GenBank/DDBJ databases">
        <title>Natronospirillum operosus gen. nov., sp. nov., a haloalkaliphilic satellite isolated from decaying biomass of laboratory culture of cyanobacterium Geitlerinema sp. and proposal of Natronospirillaceae fam. nov. and Saccharospirillaceae fam. nov.</title>
        <authorList>
            <person name="Kevbrin V."/>
            <person name="Boltyanskaya Y."/>
            <person name="Koziaeva V."/>
            <person name="Grouzdev D.S."/>
            <person name="Park M."/>
            <person name="Cho J."/>
        </authorList>
    </citation>
    <scope>NUCLEOTIDE SEQUENCE [LARGE SCALE GENOMIC DNA]</scope>
    <source>
        <strain evidence="12 13">G-116</strain>
    </source>
</reference>
<dbReference type="SUPFAM" id="SSF51735">
    <property type="entry name" value="NAD(P)-binding Rossmann-fold domains"/>
    <property type="match status" value="1"/>
</dbReference>
<feature type="binding site" evidence="8">
    <location>
        <position position="253"/>
    </location>
    <ligand>
        <name>shikimate</name>
        <dbReference type="ChEBI" id="CHEBI:36208"/>
    </ligand>
</feature>
<comment type="caution">
    <text evidence="12">The sequence shown here is derived from an EMBL/GenBank/DDBJ whole genome shotgun (WGS) entry which is preliminary data.</text>
</comment>
<dbReference type="RefSeq" id="WP_135484273.1">
    <property type="nucleotide sequence ID" value="NZ_SRMF01000008.1"/>
</dbReference>
<dbReference type="GO" id="GO:0050661">
    <property type="term" value="F:NADP binding"/>
    <property type="evidence" value="ECO:0007669"/>
    <property type="project" value="InterPro"/>
</dbReference>
<comment type="subunit">
    <text evidence="8">Homodimer.</text>
</comment>
<evidence type="ECO:0000256" key="8">
    <source>
        <dbReference type="HAMAP-Rule" id="MF_00222"/>
    </source>
</evidence>
<dbReference type="EC" id="1.1.1.25" evidence="2 8"/>
<evidence type="ECO:0000256" key="5">
    <source>
        <dbReference type="ARBA" id="ARBA00023002"/>
    </source>
</evidence>
<accession>A0A4Z0W3A1</accession>
<keyword evidence="4 8" id="KW-0521">NADP</keyword>
<dbReference type="NCBIfam" id="TIGR00507">
    <property type="entry name" value="aroE"/>
    <property type="match status" value="1"/>
</dbReference>
<organism evidence="12 13">
    <name type="scientific">Natronospirillum operosum</name>
    <dbReference type="NCBI Taxonomy" id="2759953"/>
    <lineage>
        <taxon>Bacteria</taxon>
        <taxon>Pseudomonadati</taxon>
        <taxon>Pseudomonadota</taxon>
        <taxon>Gammaproteobacteria</taxon>
        <taxon>Oceanospirillales</taxon>
        <taxon>Natronospirillaceae</taxon>
        <taxon>Natronospirillum</taxon>
    </lineage>
</organism>
<dbReference type="EMBL" id="SRMF01000008">
    <property type="protein sequence ID" value="TGG91489.1"/>
    <property type="molecule type" value="Genomic_DNA"/>
</dbReference>
<evidence type="ECO:0000256" key="2">
    <source>
        <dbReference type="ARBA" id="ARBA00012962"/>
    </source>
</evidence>
<dbReference type="CDD" id="cd01065">
    <property type="entry name" value="NAD_bind_Shikimate_DH"/>
    <property type="match status" value="1"/>
</dbReference>
<evidence type="ECO:0000256" key="4">
    <source>
        <dbReference type="ARBA" id="ARBA00022857"/>
    </source>
</evidence>
<dbReference type="InterPro" id="IPR041121">
    <property type="entry name" value="SDH_C"/>
</dbReference>
<comment type="pathway">
    <text evidence="1 8">Metabolic intermediate biosynthesis; chorismate biosynthesis; chorismate from D-erythrose 4-phosphate and phosphoenolpyruvate: step 4/7.</text>
</comment>
<keyword evidence="5 8" id="KW-0560">Oxidoreductase</keyword>
<feature type="active site" description="Proton acceptor" evidence="8">
    <location>
        <position position="66"/>
    </location>
</feature>
<dbReference type="InterPro" id="IPR011342">
    <property type="entry name" value="Shikimate_DH"/>
</dbReference>
<dbReference type="GO" id="GO:0019632">
    <property type="term" value="P:shikimate metabolic process"/>
    <property type="evidence" value="ECO:0007669"/>
    <property type="project" value="InterPro"/>
</dbReference>
<dbReference type="HAMAP" id="MF_00222">
    <property type="entry name" value="Shikimate_DH_AroE"/>
    <property type="match status" value="1"/>
</dbReference>